<dbReference type="AlphaFoldDB" id="A0AAV2JXN1"/>
<name>A0AAV2JXN1_KNICA</name>
<keyword evidence="2" id="KW-1185">Reference proteome</keyword>
<dbReference type="Proteomes" id="UP001497482">
    <property type="component" value="Chromosome 15"/>
</dbReference>
<reference evidence="1 2" key="1">
    <citation type="submission" date="2024-04" db="EMBL/GenBank/DDBJ databases">
        <authorList>
            <person name="Waldvogel A.-M."/>
            <person name="Schoenle A."/>
        </authorList>
    </citation>
    <scope>NUCLEOTIDE SEQUENCE [LARGE SCALE GENOMIC DNA]</scope>
</reference>
<evidence type="ECO:0000313" key="1">
    <source>
        <dbReference type="EMBL" id="CAL1582406.1"/>
    </source>
</evidence>
<proteinExistence type="predicted"/>
<gene>
    <name evidence="1" type="ORF">KC01_LOCUS13024</name>
</gene>
<accession>A0AAV2JXN1</accession>
<evidence type="ECO:0000313" key="2">
    <source>
        <dbReference type="Proteomes" id="UP001497482"/>
    </source>
</evidence>
<protein>
    <submittedName>
        <fullName evidence="1">Uncharacterized protein</fullName>
    </submittedName>
</protein>
<dbReference type="EMBL" id="OZ035837">
    <property type="protein sequence ID" value="CAL1582406.1"/>
    <property type="molecule type" value="Genomic_DNA"/>
</dbReference>
<sequence>MLIPVCPPPPAPSSSPSPVALYPIGRWRLQCNALWQPHTCSGAGHSEVHWSIGVLSCSGGQERAGGRDSPPACDWWYGSVSEPICHVCPCHFASAPRPAALAASEPADRSLRTLALALRPSLCSYPAFTPLMRH</sequence>
<organism evidence="1 2">
    <name type="scientific">Knipowitschia caucasica</name>
    <name type="common">Caucasian dwarf goby</name>
    <name type="synonym">Pomatoschistus caucasicus</name>
    <dbReference type="NCBI Taxonomy" id="637954"/>
    <lineage>
        <taxon>Eukaryota</taxon>
        <taxon>Metazoa</taxon>
        <taxon>Chordata</taxon>
        <taxon>Craniata</taxon>
        <taxon>Vertebrata</taxon>
        <taxon>Euteleostomi</taxon>
        <taxon>Actinopterygii</taxon>
        <taxon>Neopterygii</taxon>
        <taxon>Teleostei</taxon>
        <taxon>Neoteleostei</taxon>
        <taxon>Acanthomorphata</taxon>
        <taxon>Gobiaria</taxon>
        <taxon>Gobiiformes</taxon>
        <taxon>Gobioidei</taxon>
        <taxon>Gobiidae</taxon>
        <taxon>Gobiinae</taxon>
        <taxon>Knipowitschia</taxon>
    </lineage>
</organism>